<gene>
    <name evidence="3" type="ORF">J0A67_14390</name>
</gene>
<dbReference type="EMBL" id="JAFKCW010000003">
    <property type="protein sequence ID" value="MBN7802059.1"/>
    <property type="molecule type" value="Genomic_DNA"/>
</dbReference>
<proteinExistence type="predicted"/>
<evidence type="ECO:0000256" key="2">
    <source>
        <dbReference type="SAM" id="Phobius"/>
    </source>
</evidence>
<evidence type="ECO:0000313" key="3">
    <source>
        <dbReference type="EMBL" id="MBN7802059.1"/>
    </source>
</evidence>
<sequence>MAGEYQDKVEDPGGSSTFPPNKVDLSAMAEDDVFSGSTSKPTVLEPSLPIIGYKLSQFVLWTIIGCLAMLFLFLFFKPLDATSDFDTSQLNPADSLFAKKLEVFKLVKEEKNDVRAFFISIAQLILLNLLLPVLTAILGYIFGANNKPKEE</sequence>
<protein>
    <recommendedName>
        <fullName evidence="5">Transmembrane protein</fullName>
    </recommendedName>
</protein>
<keyword evidence="2" id="KW-0812">Transmembrane</keyword>
<comment type="caution">
    <text evidence="3">The sequence shown here is derived from an EMBL/GenBank/DDBJ whole genome shotgun (WGS) entry which is preliminary data.</text>
</comment>
<keyword evidence="4" id="KW-1185">Reference proteome</keyword>
<accession>A0ABS3BS02</accession>
<keyword evidence="2" id="KW-1133">Transmembrane helix</keyword>
<dbReference type="RefSeq" id="WP_206570060.1">
    <property type="nucleotide sequence ID" value="NZ_JAFKCW010000003.1"/>
</dbReference>
<evidence type="ECO:0008006" key="5">
    <source>
        <dbReference type="Google" id="ProtNLM"/>
    </source>
</evidence>
<dbReference type="Proteomes" id="UP000664698">
    <property type="component" value="Unassembled WGS sequence"/>
</dbReference>
<name>A0ABS3BS02_9BACT</name>
<feature type="compositionally biased region" description="Basic and acidic residues" evidence="1">
    <location>
        <begin position="1"/>
        <end position="11"/>
    </location>
</feature>
<reference evidence="3 4" key="1">
    <citation type="submission" date="2021-03" db="EMBL/GenBank/DDBJ databases">
        <title>novel species isolated from a fishpond in China.</title>
        <authorList>
            <person name="Lu H."/>
            <person name="Cai Z."/>
        </authorList>
    </citation>
    <scope>NUCLEOTIDE SEQUENCE [LARGE SCALE GENOMIC DNA]</scope>
    <source>
        <strain evidence="3 4">JCM 31546</strain>
    </source>
</reference>
<feature type="region of interest" description="Disordered" evidence="1">
    <location>
        <begin position="1"/>
        <end position="21"/>
    </location>
</feature>
<feature type="transmembrane region" description="Helical" evidence="2">
    <location>
        <begin position="116"/>
        <end position="142"/>
    </location>
</feature>
<evidence type="ECO:0000313" key="4">
    <source>
        <dbReference type="Proteomes" id="UP000664698"/>
    </source>
</evidence>
<feature type="transmembrane region" description="Helical" evidence="2">
    <location>
        <begin position="58"/>
        <end position="76"/>
    </location>
</feature>
<organism evidence="3 4">
    <name type="scientific">Algoriphagus aestuariicola</name>
    <dbReference type="NCBI Taxonomy" id="1852016"/>
    <lineage>
        <taxon>Bacteria</taxon>
        <taxon>Pseudomonadati</taxon>
        <taxon>Bacteroidota</taxon>
        <taxon>Cytophagia</taxon>
        <taxon>Cytophagales</taxon>
        <taxon>Cyclobacteriaceae</taxon>
        <taxon>Algoriphagus</taxon>
    </lineage>
</organism>
<evidence type="ECO:0000256" key="1">
    <source>
        <dbReference type="SAM" id="MobiDB-lite"/>
    </source>
</evidence>
<keyword evidence="2" id="KW-0472">Membrane</keyword>